<dbReference type="PANTHER" id="PTHR30371:SF0">
    <property type="entry name" value="SEC-INDEPENDENT PROTEIN TRANSLOCASE PROTEIN TATC, CHLOROPLASTIC-RELATED"/>
    <property type="match status" value="1"/>
</dbReference>
<comment type="similarity">
    <text evidence="2">Belongs to the TatC family.</text>
</comment>
<feature type="transmembrane region" description="Helical" evidence="6">
    <location>
        <begin position="75"/>
        <end position="97"/>
    </location>
</feature>
<evidence type="ECO:0000256" key="4">
    <source>
        <dbReference type="ARBA" id="ARBA00022989"/>
    </source>
</evidence>
<evidence type="ECO:0000256" key="1">
    <source>
        <dbReference type="ARBA" id="ARBA00004141"/>
    </source>
</evidence>
<keyword evidence="5 6" id="KW-0472">Membrane</keyword>
<protein>
    <submittedName>
        <fullName evidence="7">Sec-independent protein translocase component TatC</fullName>
    </submittedName>
</protein>
<name>A0A1Z1MUY4_DIGSM</name>
<accession>A0A1Z1MUY4</accession>
<evidence type="ECO:0000313" key="7">
    <source>
        <dbReference type="EMBL" id="ARW69545.1"/>
    </source>
</evidence>
<keyword evidence="7" id="KW-0934">Plastid</keyword>
<keyword evidence="4 6" id="KW-1133">Transmembrane helix</keyword>
<dbReference type="RefSeq" id="YP_009399726.1">
    <property type="nucleotide sequence ID" value="NC_035298.1"/>
</dbReference>
<dbReference type="PANTHER" id="PTHR30371">
    <property type="entry name" value="SEC-INDEPENDENT PROTEIN TRANSLOCASE PROTEIN TATC"/>
    <property type="match status" value="1"/>
</dbReference>
<dbReference type="InterPro" id="IPR002033">
    <property type="entry name" value="TatC"/>
</dbReference>
<dbReference type="EMBL" id="MF101465">
    <property type="protein sequence ID" value="ARW69545.1"/>
    <property type="molecule type" value="Genomic_DNA"/>
</dbReference>
<evidence type="ECO:0000256" key="2">
    <source>
        <dbReference type="ARBA" id="ARBA00008882"/>
    </source>
</evidence>
<feature type="transmembrane region" description="Helical" evidence="6">
    <location>
        <begin position="193"/>
        <end position="212"/>
    </location>
</feature>
<evidence type="ECO:0000256" key="3">
    <source>
        <dbReference type="ARBA" id="ARBA00022692"/>
    </source>
</evidence>
<evidence type="ECO:0000256" key="5">
    <source>
        <dbReference type="ARBA" id="ARBA00023136"/>
    </source>
</evidence>
<feature type="transmembrane region" description="Helical" evidence="6">
    <location>
        <begin position="109"/>
        <end position="135"/>
    </location>
</feature>
<dbReference type="GeneID" id="33362234"/>
<dbReference type="InterPro" id="IPR019820">
    <property type="entry name" value="Sec-indep_translocase_CS"/>
</dbReference>
<sequence length="243" mass="27819">MNNKYHNSTDSNMSILEHLIELRYRVFISLIIFSGVTIICLIYNKALTYILQKPALGIKFLQLAPGEYLFVSVKVAVYSAIIISSPFSLSQIILFILPGLTKEESRYVIPMIIGSVILFFSGILFSYQILIPITLNFLIQYGSDIIEPIWSFEEYFNFILLIVFSTGISFQIPVLQLILGLNNIIKWQKMLRYWKYAIFIATILSAVITPSTDPITQLLMTFIILLLYFSGIIALKFIKTEKT</sequence>
<feature type="transmembrane region" description="Helical" evidence="6">
    <location>
        <begin position="22"/>
        <end position="44"/>
    </location>
</feature>
<keyword evidence="3 6" id="KW-0812">Transmembrane</keyword>
<reference evidence="7" key="1">
    <citation type="journal article" date="2017" name="J. Phycol.">
        <title>Analysis of chloroplast genomes and a supermatrix inform reclassification of the Rhodomelaceae (Rhodophyta).</title>
        <authorList>
            <person name="Diaz-Tapia P."/>
            <person name="Maggs C.A."/>
            <person name="West J.A."/>
            <person name="Verbruggen H."/>
        </authorList>
    </citation>
    <scope>NUCLEOTIDE SEQUENCE</scope>
    <source>
        <strain evidence="7">PD1820</strain>
    </source>
</reference>
<dbReference type="AlphaFoldDB" id="A0A1Z1MUY4"/>
<dbReference type="GO" id="GO:0033281">
    <property type="term" value="C:TAT protein transport complex"/>
    <property type="evidence" value="ECO:0007669"/>
    <property type="project" value="TreeGrafter"/>
</dbReference>
<dbReference type="PROSITE" id="PS01218">
    <property type="entry name" value="TATC"/>
    <property type="match status" value="1"/>
</dbReference>
<dbReference type="Pfam" id="PF00902">
    <property type="entry name" value="TatC"/>
    <property type="match status" value="1"/>
</dbReference>
<comment type="subcellular location">
    <subcellularLocation>
        <location evidence="1">Membrane</location>
        <topology evidence="1">Multi-pass membrane protein</topology>
    </subcellularLocation>
</comment>
<proteinExistence type="inferred from homology"/>
<dbReference type="GO" id="GO:0043953">
    <property type="term" value="P:protein transport by the Tat complex"/>
    <property type="evidence" value="ECO:0007669"/>
    <property type="project" value="TreeGrafter"/>
</dbReference>
<dbReference type="GO" id="GO:0009977">
    <property type="term" value="F:proton motive force dependent protein transmembrane transporter activity"/>
    <property type="evidence" value="ECO:0007669"/>
    <property type="project" value="TreeGrafter"/>
</dbReference>
<dbReference type="GO" id="GO:0065002">
    <property type="term" value="P:intracellular protein transmembrane transport"/>
    <property type="evidence" value="ECO:0007669"/>
    <property type="project" value="TreeGrafter"/>
</dbReference>
<evidence type="ECO:0000256" key="6">
    <source>
        <dbReference type="SAM" id="Phobius"/>
    </source>
</evidence>
<dbReference type="NCBIfam" id="TIGR00945">
    <property type="entry name" value="tatC"/>
    <property type="match status" value="1"/>
</dbReference>
<keyword evidence="7" id="KW-0150">Chloroplast</keyword>
<feature type="transmembrane region" description="Helical" evidence="6">
    <location>
        <begin position="155"/>
        <end position="181"/>
    </location>
</feature>
<geneLocation type="chloroplast" evidence="7"/>
<gene>
    <name evidence="7" type="primary">tatC</name>
</gene>
<dbReference type="PRINTS" id="PR01840">
    <property type="entry name" value="TATCFAMILY"/>
</dbReference>
<feature type="transmembrane region" description="Helical" evidence="6">
    <location>
        <begin position="218"/>
        <end position="238"/>
    </location>
</feature>
<dbReference type="HAMAP" id="MF_00902">
    <property type="entry name" value="TatC"/>
    <property type="match status" value="1"/>
</dbReference>
<organism evidence="7">
    <name type="scientific">Digenea simplex</name>
    <name type="common">Marine red alga</name>
    <name type="synonym">Conferva simplex</name>
    <dbReference type="NCBI Taxonomy" id="945030"/>
    <lineage>
        <taxon>Eukaryota</taxon>
        <taxon>Rhodophyta</taxon>
        <taxon>Florideophyceae</taxon>
        <taxon>Rhodymeniophycidae</taxon>
        <taxon>Ceramiales</taxon>
        <taxon>Rhodomelaceae</taxon>
        <taxon>Polysiphonioideae</taxon>
        <taxon>Digenea</taxon>
    </lineage>
</organism>